<dbReference type="PANTHER" id="PTHR47755">
    <property type="entry name" value="CELL DIVISION PROTEIN FTSX"/>
    <property type="match status" value="1"/>
</dbReference>
<proteinExistence type="predicted"/>
<dbReference type="GO" id="GO:0005886">
    <property type="term" value="C:plasma membrane"/>
    <property type="evidence" value="ECO:0007669"/>
    <property type="project" value="UniProtKB-SubCell"/>
</dbReference>
<evidence type="ECO:0000313" key="8">
    <source>
        <dbReference type="EMBL" id="GGX72201.1"/>
    </source>
</evidence>
<feature type="transmembrane region" description="Helical" evidence="6">
    <location>
        <begin position="166"/>
        <end position="187"/>
    </location>
</feature>
<dbReference type="EMBL" id="BMYV01000002">
    <property type="protein sequence ID" value="GGX72201.1"/>
    <property type="molecule type" value="Genomic_DNA"/>
</dbReference>
<sequence>MSAALSVQPQEAPLLPTKLRNARALWVVLVIMALLAGCALLFARGSMRLSTDWQSQLSDTLTVQLILENTNDWAPQTSTASIALANALPGADIEVVNQSAARDLLRPWLGNTVLPDNLPVPALINITGKELSAERVRATLDDIGLTSNIDDNSRYADQLRGTVRRLVAIGIGTLSLVLLAGLCVNIFATRASMTAQKEIIRVLVQVGASDKFIAKLFIGQAFRRGAIGASIGLGLAGLLWLLLSIMGDWGGLGWSGLGAGFKDLLWLIGLGAVFAVICAGAAGLTATRQLAFERKRL</sequence>
<dbReference type="AlphaFoldDB" id="A0A918NJJ3"/>
<feature type="transmembrane region" description="Helical" evidence="6">
    <location>
        <begin position="225"/>
        <end position="245"/>
    </location>
</feature>
<feature type="transmembrane region" description="Helical" evidence="6">
    <location>
        <begin position="265"/>
        <end position="286"/>
    </location>
</feature>
<keyword evidence="3 6" id="KW-0812">Transmembrane</keyword>
<dbReference type="Pfam" id="PF02687">
    <property type="entry name" value="FtsX"/>
    <property type="match status" value="1"/>
</dbReference>
<comment type="caution">
    <text evidence="8">The sequence shown here is derived from an EMBL/GenBank/DDBJ whole genome shotgun (WGS) entry which is preliminary data.</text>
</comment>
<dbReference type="RefSeq" id="WP_189586015.1">
    <property type="nucleotide sequence ID" value="NZ_BMYV01000002.1"/>
</dbReference>
<feature type="transmembrane region" description="Helical" evidence="6">
    <location>
        <begin position="24"/>
        <end position="43"/>
    </location>
</feature>
<evidence type="ECO:0000256" key="5">
    <source>
        <dbReference type="ARBA" id="ARBA00023136"/>
    </source>
</evidence>
<dbReference type="InterPro" id="IPR003838">
    <property type="entry name" value="ABC3_permease_C"/>
</dbReference>
<evidence type="ECO:0000256" key="4">
    <source>
        <dbReference type="ARBA" id="ARBA00022989"/>
    </source>
</evidence>
<evidence type="ECO:0000256" key="3">
    <source>
        <dbReference type="ARBA" id="ARBA00022692"/>
    </source>
</evidence>
<dbReference type="GO" id="GO:0051301">
    <property type="term" value="P:cell division"/>
    <property type="evidence" value="ECO:0007669"/>
    <property type="project" value="InterPro"/>
</dbReference>
<dbReference type="InterPro" id="IPR004513">
    <property type="entry name" value="FtsX"/>
</dbReference>
<keyword evidence="2" id="KW-1003">Cell membrane</keyword>
<evidence type="ECO:0000259" key="7">
    <source>
        <dbReference type="Pfam" id="PF02687"/>
    </source>
</evidence>
<dbReference type="PANTHER" id="PTHR47755:SF1">
    <property type="entry name" value="CELL DIVISION PROTEIN FTSX"/>
    <property type="match status" value="1"/>
</dbReference>
<comment type="subcellular location">
    <subcellularLocation>
        <location evidence="1">Cell membrane</location>
        <topology evidence="1">Multi-pass membrane protein</topology>
    </subcellularLocation>
</comment>
<feature type="domain" description="ABC3 transporter permease C-terminal" evidence="7">
    <location>
        <begin position="175"/>
        <end position="288"/>
    </location>
</feature>
<keyword evidence="9" id="KW-1185">Reference proteome</keyword>
<organism evidence="8 9">
    <name type="scientific">Litorimonas cladophorae</name>
    <dbReference type="NCBI Taxonomy" id="1220491"/>
    <lineage>
        <taxon>Bacteria</taxon>
        <taxon>Pseudomonadati</taxon>
        <taxon>Pseudomonadota</taxon>
        <taxon>Alphaproteobacteria</taxon>
        <taxon>Maricaulales</taxon>
        <taxon>Robiginitomaculaceae</taxon>
    </lineage>
</organism>
<accession>A0A918NJJ3</accession>
<evidence type="ECO:0000256" key="6">
    <source>
        <dbReference type="SAM" id="Phobius"/>
    </source>
</evidence>
<keyword evidence="4 6" id="KW-1133">Transmembrane helix</keyword>
<protein>
    <recommendedName>
        <fullName evidence="7">ABC3 transporter permease C-terminal domain-containing protein</fullName>
    </recommendedName>
</protein>
<evidence type="ECO:0000313" key="9">
    <source>
        <dbReference type="Proteomes" id="UP000600865"/>
    </source>
</evidence>
<evidence type="ECO:0000256" key="1">
    <source>
        <dbReference type="ARBA" id="ARBA00004651"/>
    </source>
</evidence>
<gene>
    <name evidence="8" type="ORF">GCM10011309_23110</name>
</gene>
<name>A0A918NJJ3_9PROT</name>
<evidence type="ECO:0000256" key="2">
    <source>
        <dbReference type="ARBA" id="ARBA00022475"/>
    </source>
</evidence>
<reference evidence="8 9" key="1">
    <citation type="journal article" date="2014" name="Int. J. Syst. Evol. Microbiol.">
        <title>Complete genome sequence of Corynebacterium casei LMG S-19264T (=DSM 44701T), isolated from a smear-ripened cheese.</title>
        <authorList>
            <consortium name="US DOE Joint Genome Institute (JGI-PGF)"/>
            <person name="Walter F."/>
            <person name="Albersmeier A."/>
            <person name="Kalinowski J."/>
            <person name="Ruckert C."/>
        </authorList>
    </citation>
    <scope>NUCLEOTIDE SEQUENCE [LARGE SCALE GENOMIC DNA]</scope>
    <source>
        <strain evidence="8 9">KCTC 23968</strain>
    </source>
</reference>
<dbReference type="GO" id="GO:0032153">
    <property type="term" value="C:cell division site"/>
    <property type="evidence" value="ECO:0007669"/>
    <property type="project" value="TreeGrafter"/>
</dbReference>
<dbReference type="Proteomes" id="UP000600865">
    <property type="component" value="Unassembled WGS sequence"/>
</dbReference>
<keyword evidence="5 6" id="KW-0472">Membrane</keyword>